<dbReference type="OMA" id="LDQYSCS"/>
<dbReference type="GO" id="GO:1905515">
    <property type="term" value="P:non-motile cilium assembly"/>
    <property type="evidence" value="ECO:0007669"/>
    <property type="project" value="TreeGrafter"/>
</dbReference>
<comment type="similarity">
    <text evidence="2">Belongs to the fuzzy family.</text>
</comment>
<feature type="domain" description="FUZ/MON1/HPS1 second Longin" evidence="6">
    <location>
        <begin position="167"/>
        <end position="260"/>
    </location>
</feature>
<dbReference type="EMBL" id="AMQN01000101">
    <property type="status" value="NOT_ANNOTATED_CDS"/>
    <property type="molecule type" value="Genomic_DNA"/>
</dbReference>
<dbReference type="EMBL" id="AMQN01000100">
    <property type="status" value="NOT_ANNOTATED_CDS"/>
    <property type="molecule type" value="Genomic_DNA"/>
</dbReference>
<sequence>MAANLLCLTAGGGIPVFSRCKGNVKQLPFPVLGSLNGVHMFCDTNGVNLQSCLTEDAKVVWKTFYDSLTLIIITQDDNASDLHLTQTLDLVFHSLVLLYGLDDLSNIKNVERFKREIRVCYQVCDRLLEAVDSSTSFSDLTGSVDVMMSTENQLLQTYLDAFVNAASSPFGFVILSGRVSVATSKWWKMDVVERVILTILVSSLPKSSSRDIPVFLPISSPKVPHRLMTFSLASDVEVCVVCGPKPTLADLQSEVVRFWKSSVDSLASLSRNFPRCFPPNAALDKNLLGFLLENTDTGVCLSSVQPFGPNDSDPSLSPSKRAKILRNFYKHVIGTVWHKNEIGAQAETQSMHLNESERLLHVASDTYVCTSTHKCYALWTGEYRLLAVFNKSLPTYAMRSVCHKTLEILMRDKNVTL</sequence>
<name>X1ZF36_CAPTE</name>
<dbReference type="Pfam" id="PF19036">
    <property type="entry name" value="Fuz_longin_1"/>
    <property type="match status" value="1"/>
</dbReference>
<feature type="domain" description="FUZ/MON1/HPS1 first Longin" evidence="5">
    <location>
        <begin position="4"/>
        <end position="127"/>
    </location>
</feature>
<dbReference type="InterPro" id="IPR026069">
    <property type="entry name" value="Fuzzy"/>
</dbReference>
<evidence type="ECO:0000256" key="4">
    <source>
        <dbReference type="ARBA" id="ARBA00023212"/>
    </source>
</evidence>
<reference evidence="8" key="3">
    <citation type="submission" date="2015-06" db="UniProtKB">
        <authorList>
            <consortium name="EnsemblMetazoa"/>
        </authorList>
    </citation>
    <scope>IDENTIFICATION</scope>
</reference>
<keyword evidence="4" id="KW-0206">Cytoskeleton</keyword>
<dbReference type="PANTHER" id="PTHR13559:SF1">
    <property type="entry name" value="PROTEIN FUZZY HOMOLOG"/>
    <property type="match status" value="1"/>
</dbReference>
<dbReference type="GO" id="GO:0005856">
    <property type="term" value="C:cytoskeleton"/>
    <property type="evidence" value="ECO:0007669"/>
    <property type="project" value="UniProtKB-SubCell"/>
</dbReference>
<evidence type="ECO:0000313" key="9">
    <source>
        <dbReference type="Proteomes" id="UP000014760"/>
    </source>
</evidence>
<evidence type="ECO:0000313" key="8">
    <source>
        <dbReference type="EnsemblMetazoa" id="CapteP17914"/>
    </source>
</evidence>
<reference evidence="9" key="2">
    <citation type="journal article" date="2013" name="Nature">
        <title>Insights into bilaterian evolution from three spiralian genomes.</title>
        <authorList>
            <person name="Simakov O."/>
            <person name="Marletaz F."/>
            <person name="Cho S.J."/>
            <person name="Edsinger-Gonzales E."/>
            <person name="Havlak P."/>
            <person name="Hellsten U."/>
            <person name="Kuo D.H."/>
            <person name="Larsson T."/>
            <person name="Lv J."/>
            <person name="Arendt D."/>
            <person name="Savage R."/>
            <person name="Osoegawa K."/>
            <person name="de Jong P."/>
            <person name="Grimwood J."/>
            <person name="Chapman J.A."/>
            <person name="Shapiro H."/>
            <person name="Aerts A."/>
            <person name="Otillar R.P."/>
            <person name="Terry A.Y."/>
            <person name="Boore J.L."/>
            <person name="Grigoriev I.V."/>
            <person name="Lindberg D.R."/>
            <person name="Seaver E.C."/>
            <person name="Weisblat D.A."/>
            <person name="Putnam N.H."/>
            <person name="Rokhsar D.S."/>
        </authorList>
    </citation>
    <scope>NUCLEOTIDE SEQUENCE</scope>
    <source>
        <strain evidence="9">I ESC-2004</strain>
    </source>
</reference>
<evidence type="ECO:0000256" key="2">
    <source>
        <dbReference type="ARBA" id="ARBA00008550"/>
    </source>
</evidence>
<dbReference type="EnsemblMetazoa" id="CapteT17914">
    <property type="protein sequence ID" value="CapteP17914"/>
    <property type="gene ID" value="CapteG17914"/>
</dbReference>
<dbReference type="HOGENOM" id="CLU_041212_1_0_1"/>
<dbReference type="AlphaFoldDB" id="X1ZF36"/>
<reference evidence="9" key="1">
    <citation type="submission" date="2012-12" db="EMBL/GenBank/DDBJ databases">
        <authorList>
            <person name="Hellsten U."/>
            <person name="Grimwood J."/>
            <person name="Chapman J.A."/>
            <person name="Shapiro H."/>
            <person name="Aerts A."/>
            <person name="Otillar R.P."/>
            <person name="Terry A.Y."/>
            <person name="Boore J.L."/>
            <person name="Simakov O."/>
            <person name="Marletaz F."/>
            <person name="Cho S.-J."/>
            <person name="Edsinger-Gonzales E."/>
            <person name="Havlak P."/>
            <person name="Kuo D.-H."/>
            <person name="Larsson T."/>
            <person name="Lv J."/>
            <person name="Arendt D."/>
            <person name="Savage R."/>
            <person name="Osoegawa K."/>
            <person name="de Jong P."/>
            <person name="Lindberg D.R."/>
            <person name="Seaver E.C."/>
            <person name="Weisblat D.A."/>
            <person name="Putnam N.H."/>
            <person name="Grigoriev I.V."/>
            <person name="Rokhsar D.S."/>
        </authorList>
    </citation>
    <scope>NUCLEOTIDE SEQUENCE</scope>
    <source>
        <strain evidence="9">I ESC-2004</strain>
    </source>
</reference>
<dbReference type="Pfam" id="PF19037">
    <property type="entry name" value="Fuz_longin_2"/>
    <property type="match status" value="1"/>
</dbReference>
<dbReference type="PANTHER" id="PTHR13559">
    <property type="entry name" value="INTRACELLULAR TRAFFIC PROTEIN-RELATED"/>
    <property type="match status" value="1"/>
</dbReference>
<evidence type="ECO:0000259" key="6">
    <source>
        <dbReference type="Pfam" id="PF19037"/>
    </source>
</evidence>
<accession>X1ZF36</accession>
<dbReference type="InterPro" id="IPR043970">
    <property type="entry name" value="FUZ/MON1/HPS1_longin_3"/>
</dbReference>
<dbReference type="Pfam" id="PF19038">
    <property type="entry name" value="Fuz_longin_3"/>
    <property type="match status" value="1"/>
</dbReference>
<dbReference type="InterPro" id="IPR043971">
    <property type="entry name" value="FUZ/MON1/HPS1_longin_2"/>
</dbReference>
<evidence type="ECO:0000256" key="3">
    <source>
        <dbReference type="ARBA" id="ARBA00022490"/>
    </source>
</evidence>
<dbReference type="OrthoDB" id="74835at2759"/>
<protein>
    <recommendedName>
        <fullName evidence="10">FUZ/MON1/HPS1 first Longin domain-containing protein</fullName>
    </recommendedName>
</protein>
<comment type="subcellular location">
    <subcellularLocation>
        <location evidence="1">Cytoplasm</location>
        <location evidence="1">Cytoskeleton</location>
    </subcellularLocation>
</comment>
<evidence type="ECO:0000259" key="5">
    <source>
        <dbReference type="Pfam" id="PF19036"/>
    </source>
</evidence>
<evidence type="ECO:0000256" key="1">
    <source>
        <dbReference type="ARBA" id="ARBA00004245"/>
    </source>
</evidence>
<organism evidence="8 9">
    <name type="scientific">Capitella teleta</name>
    <name type="common">Polychaete worm</name>
    <dbReference type="NCBI Taxonomy" id="283909"/>
    <lineage>
        <taxon>Eukaryota</taxon>
        <taxon>Metazoa</taxon>
        <taxon>Spiralia</taxon>
        <taxon>Lophotrochozoa</taxon>
        <taxon>Annelida</taxon>
        <taxon>Polychaeta</taxon>
        <taxon>Sedentaria</taxon>
        <taxon>Scolecida</taxon>
        <taxon>Capitellidae</taxon>
        <taxon>Capitella</taxon>
    </lineage>
</organism>
<dbReference type="GO" id="GO:0016192">
    <property type="term" value="P:vesicle-mediated transport"/>
    <property type="evidence" value="ECO:0007669"/>
    <property type="project" value="InterPro"/>
</dbReference>
<keyword evidence="3" id="KW-0963">Cytoplasm</keyword>
<evidence type="ECO:0000259" key="7">
    <source>
        <dbReference type="Pfam" id="PF19038"/>
    </source>
</evidence>
<proteinExistence type="inferred from homology"/>
<dbReference type="InterPro" id="IPR043972">
    <property type="entry name" value="FUZ/MON1/HPS1_longin_1"/>
</dbReference>
<feature type="domain" description="FUZ/MON1/HPS1 third Longin" evidence="7">
    <location>
        <begin position="286"/>
        <end position="412"/>
    </location>
</feature>
<dbReference type="Proteomes" id="UP000014760">
    <property type="component" value="Unassembled WGS sequence"/>
</dbReference>
<evidence type="ECO:0008006" key="10">
    <source>
        <dbReference type="Google" id="ProtNLM"/>
    </source>
</evidence>
<keyword evidence="9" id="KW-1185">Reference proteome</keyword>